<dbReference type="Pfam" id="PF14537">
    <property type="entry name" value="Cytochrom_c3_2"/>
    <property type="match status" value="1"/>
</dbReference>
<feature type="domain" description="Tetrahaem cytochrome" evidence="8">
    <location>
        <begin position="84"/>
        <end position="152"/>
    </location>
</feature>
<sequence>MKNHVLRPLFVVIGLVGIVLIARLFIVPKDFGIWERGYMYGWHRKSNEEDWKAVKVKYKFDSEYCKGCHTDKYDSIMKSPHVIIKCENCHGPVLDHPSEPAKLQIDRSRQLCLRCHTRLPYPTSNRANIKGIDPDKHNSDIECSMCHNPHMPNLDASKGGK</sequence>
<name>A0A5J4L848_9ZZZZ</name>
<reference evidence="9" key="1">
    <citation type="submission" date="2019-10" db="EMBL/GenBank/DDBJ databases">
        <title>Metagenomic sequencing of thiosulfate-disproportionating enrichment culture.</title>
        <authorList>
            <person name="Umezawa K."/>
            <person name="Kojima H."/>
            <person name="Fukui M."/>
        </authorList>
    </citation>
    <scope>NUCLEOTIDE SEQUENCE</scope>
    <source>
        <strain evidence="9">45J</strain>
    </source>
</reference>
<accession>A0A5J4L848</accession>
<evidence type="ECO:0000256" key="3">
    <source>
        <dbReference type="ARBA" id="ARBA00022617"/>
    </source>
</evidence>
<dbReference type="InterPro" id="IPR012286">
    <property type="entry name" value="Tetrahaem_cytochrome"/>
</dbReference>
<proteinExistence type="predicted"/>
<keyword evidence="7" id="KW-0472">Membrane</keyword>
<keyword evidence="5" id="KW-0249">Electron transport</keyword>
<keyword evidence="7" id="KW-1133">Transmembrane helix</keyword>
<dbReference type="SUPFAM" id="SSF48695">
    <property type="entry name" value="Multiheme cytochromes"/>
    <property type="match status" value="1"/>
</dbReference>
<evidence type="ECO:0000256" key="5">
    <source>
        <dbReference type="ARBA" id="ARBA00022982"/>
    </source>
</evidence>
<keyword evidence="7" id="KW-0812">Transmembrane</keyword>
<comment type="subcellular location">
    <subcellularLocation>
        <location evidence="1">Cell envelope</location>
    </subcellularLocation>
</comment>
<dbReference type="GO" id="GO:0046872">
    <property type="term" value="F:metal ion binding"/>
    <property type="evidence" value="ECO:0007669"/>
    <property type="project" value="UniProtKB-KW"/>
</dbReference>
<keyword evidence="2" id="KW-0813">Transport</keyword>
<organism evidence="9">
    <name type="scientific">hot springs metagenome</name>
    <dbReference type="NCBI Taxonomy" id="433727"/>
    <lineage>
        <taxon>unclassified sequences</taxon>
        <taxon>metagenomes</taxon>
        <taxon>ecological metagenomes</taxon>
    </lineage>
</organism>
<evidence type="ECO:0000256" key="1">
    <source>
        <dbReference type="ARBA" id="ARBA00004196"/>
    </source>
</evidence>
<dbReference type="EMBL" id="BLAB01000001">
    <property type="protein sequence ID" value="GER93706.1"/>
    <property type="molecule type" value="Genomic_DNA"/>
</dbReference>
<dbReference type="InterPro" id="IPR036280">
    <property type="entry name" value="Multihaem_cyt_sf"/>
</dbReference>
<evidence type="ECO:0000256" key="7">
    <source>
        <dbReference type="SAM" id="Phobius"/>
    </source>
</evidence>
<comment type="caution">
    <text evidence="9">The sequence shown here is derived from an EMBL/GenBank/DDBJ whole genome shotgun (WGS) entry which is preliminary data.</text>
</comment>
<keyword evidence="4" id="KW-0479">Metal-binding</keyword>
<keyword evidence="6" id="KW-0408">Iron</keyword>
<keyword evidence="3" id="KW-0349">Heme</keyword>
<feature type="transmembrane region" description="Helical" evidence="7">
    <location>
        <begin position="6"/>
        <end position="26"/>
    </location>
</feature>
<gene>
    <name evidence="9" type="ORF">A45J_1462</name>
</gene>
<evidence type="ECO:0000256" key="6">
    <source>
        <dbReference type="ARBA" id="ARBA00023004"/>
    </source>
</evidence>
<dbReference type="GO" id="GO:0030313">
    <property type="term" value="C:cell envelope"/>
    <property type="evidence" value="ECO:0007669"/>
    <property type="project" value="UniProtKB-SubCell"/>
</dbReference>
<evidence type="ECO:0000256" key="4">
    <source>
        <dbReference type="ARBA" id="ARBA00022723"/>
    </source>
</evidence>
<evidence type="ECO:0000259" key="8">
    <source>
        <dbReference type="Pfam" id="PF14537"/>
    </source>
</evidence>
<evidence type="ECO:0000256" key="2">
    <source>
        <dbReference type="ARBA" id="ARBA00022448"/>
    </source>
</evidence>
<protein>
    <submittedName>
        <fullName evidence="9">Cytochrome c</fullName>
    </submittedName>
</protein>
<evidence type="ECO:0000313" key="9">
    <source>
        <dbReference type="EMBL" id="GER93706.1"/>
    </source>
</evidence>
<dbReference type="Gene3D" id="1.10.1130.10">
    <property type="entry name" value="Flavocytochrome C3, Chain A"/>
    <property type="match status" value="1"/>
</dbReference>
<dbReference type="AlphaFoldDB" id="A0A5J4L848"/>